<reference evidence="1 2" key="1">
    <citation type="submission" date="2021-06" db="EMBL/GenBank/DDBJ databases">
        <title>Caerostris darwini draft genome.</title>
        <authorList>
            <person name="Kono N."/>
            <person name="Arakawa K."/>
        </authorList>
    </citation>
    <scope>NUCLEOTIDE SEQUENCE [LARGE SCALE GENOMIC DNA]</scope>
</reference>
<dbReference type="EMBL" id="BPLQ01011947">
    <property type="protein sequence ID" value="GIY61517.1"/>
    <property type="molecule type" value="Genomic_DNA"/>
</dbReference>
<keyword evidence="2" id="KW-1185">Reference proteome</keyword>
<accession>A0AAV4UUL1</accession>
<protein>
    <submittedName>
        <fullName evidence="1">Chromatin-remodeling ATPase INO80</fullName>
    </submittedName>
</protein>
<evidence type="ECO:0000313" key="2">
    <source>
        <dbReference type="Proteomes" id="UP001054837"/>
    </source>
</evidence>
<dbReference type="AlphaFoldDB" id="A0AAV4UUL1"/>
<comment type="caution">
    <text evidence="1">The sequence shown here is derived from an EMBL/GenBank/DDBJ whole genome shotgun (WGS) entry which is preliminary data.</text>
</comment>
<evidence type="ECO:0000313" key="1">
    <source>
        <dbReference type="EMBL" id="GIY61517.1"/>
    </source>
</evidence>
<sequence length="198" mass="23246">MASRAETQASINNDHGLLAKPLHLQRLEQAVRLEPFLNYFENVYNESLSENENADEGSRSDFELDGEIFREKFNYRQERQCDRLRLYNFSKVKKNRVWLKDILLSDSSDSDDSNDSITEEDLQDMLKLHKLQKAAQAEFHNNPELRQFQYYGSGLLSNYDKFYDNQKQILGGKKLKEKKAEKRKVKLKKGKAEAVKNF</sequence>
<name>A0AAV4UUL1_9ARAC</name>
<gene>
    <name evidence="1" type="primary">INO80</name>
    <name evidence="1" type="ORF">CDAR_2961</name>
</gene>
<proteinExistence type="predicted"/>
<organism evidence="1 2">
    <name type="scientific">Caerostris darwini</name>
    <dbReference type="NCBI Taxonomy" id="1538125"/>
    <lineage>
        <taxon>Eukaryota</taxon>
        <taxon>Metazoa</taxon>
        <taxon>Ecdysozoa</taxon>
        <taxon>Arthropoda</taxon>
        <taxon>Chelicerata</taxon>
        <taxon>Arachnida</taxon>
        <taxon>Araneae</taxon>
        <taxon>Araneomorphae</taxon>
        <taxon>Entelegynae</taxon>
        <taxon>Araneoidea</taxon>
        <taxon>Araneidae</taxon>
        <taxon>Caerostris</taxon>
    </lineage>
</organism>
<dbReference type="Proteomes" id="UP001054837">
    <property type="component" value="Unassembled WGS sequence"/>
</dbReference>